<comment type="caution">
    <text evidence="1">The sequence shown here is derived from an EMBL/GenBank/DDBJ whole genome shotgun (WGS) entry which is preliminary data.</text>
</comment>
<reference evidence="1" key="1">
    <citation type="submission" date="2009-11" db="EMBL/GenBank/DDBJ databases">
        <authorList>
            <person name="Weinstock G."/>
            <person name="Sodergren E."/>
            <person name="Clifton S."/>
            <person name="Fulton L."/>
            <person name="Fulton B."/>
            <person name="Courtney L."/>
            <person name="Fronick C."/>
            <person name="Harrison M."/>
            <person name="Strong C."/>
            <person name="Farmer C."/>
            <person name="Delahaunty K."/>
            <person name="Markovic C."/>
            <person name="Hall O."/>
            <person name="Minx P."/>
            <person name="Tomlinson C."/>
            <person name="Mitreva M."/>
            <person name="Nelson J."/>
            <person name="Hou S."/>
            <person name="Wollam A."/>
            <person name="Pepin K.H."/>
            <person name="Johnson M."/>
            <person name="Bhonagiri V."/>
            <person name="Nash W.E."/>
            <person name="Warren W."/>
            <person name="Chinwalla A."/>
            <person name="Mardis E.R."/>
            <person name="Wilson R.K."/>
        </authorList>
    </citation>
    <scope>NUCLEOTIDE SEQUENCE [LARGE SCALE GENOMIC DNA]</scope>
    <source>
        <strain evidence="1">DSM 18205</strain>
    </source>
</reference>
<name>D1PF97_9BACT</name>
<dbReference type="RefSeq" id="WP_006848586.1">
    <property type="nucleotide sequence ID" value="NZ_CP085933.1"/>
</dbReference>
<evidence type="ECO:0000313" key="1">
    <source>
        <dbReference type="EMBL" id="EFB34639.1"/>
    </source>
</evidence>
<dbReference type="PaxDb" id="537011-PREVCOP_05904"/>
<dbReference type="GeneID" id="69850332"/>
<evidence type="ECO:0000313" key="2">
    <source>
        <dbReference type="Proteomes" id="UP000004477"/>
    </source>
</evidence>
<dbReference type="AlphaFoldDB" id="D1PF97"/>
<protein>
    <submittedName>
        <fullName evidence="1">Uncharacterized protein</fullName>
    </submittedName>
</protein>
<dbReference type="HOGENOM" id="CLU_959276_0_0_10"/>
<dbReference type="Proteomes" id="UP000004477">
    <property type="component" value="Unassembled WGS sequence"/>
</dbReference>
<gene>
    <name evidence="1" type="ORF">PREVCOP_05904</name>
</gene>
<organism evidence="1 2">
    <name type="scientific">Segatella copri DSM 18205</name>
    <dbReference type="NCBI Taxonomy" id="537011"/>
    <lineage>
        <taxon>Bacteria</taxon>
        <taxon>Pseudomonadati</taxon>
        <taxon>Bacteroidota</taxon>
        <taxon>Bacteroidia</taxon>
        <taxon>Bacteroidales</taxon>
        <taxon>Prevotellaceae</taxon>
        <taxon>Segatella</taxon>
    </lineage>
</organism>
<sequence>MDSVKFLPVQFDSLHLHHYRKHHDYYEGNVAHQRFHYLFPEDYGICPSEHSYSNLSIFEIQGYQILNIDANSSQDSIKSDIQHYGLNFTRWVDRHIGNYSNLKDFNVAHVITSYDKEGALREHKISALGYMFHDFHPDFNYNIEFKIEGLGYDDSIMHHIPMKINFDFNRRKRYLLEASPVPDRMTGHIIEYSSKEKITEILNDGISINSTDVNVKEHYDKKSALITLAIGVLLSLLSSMVVSDIEKKKKTNNYSPRYWVYFSCDILKGTLLALCCILAYLAFVNPYTWD</sequence>
<keyword evidence="2" id="KW-1185">Reference proteome</keyword>
<accession>D1PF97</accession>
<dbReference type="EMBL" id="ACBX02000034">
    <property type="protein sequence ID" value="EFB34639.1"/>
    <property type="molecule type" value="Genomic_DNA"/>
</dbReference>
<proteinExistence type="predicted"/>
<dbReference type="STRING" id="537011.PREVCOP_05904"/>